<evidence type="ECO:0000256" key="1">
    <source>
        <dbReference type="SAM" id="MobiDB-lite"/>
    </source>
</evidence>
<gene>
    <name evidence="3" type="ORF">OLC1_LOCUS5846</name>
</gene>
<organism evidence="3 4">
    <name type="scientific">Oldenlandia corymbosa var. corymbosa</name>
    <dbReference type="NCBI Taxonomy" id="529605"/>
    <lineage>
        <taxon>Eukaryota</taxon>
        <taxon>Viridiplantae</taxon>
        <taxon>Streptophyta</taxon>
        <taxon>Embryophyta</taxon>
        <taxon>Tracheophyta</taxon>
        <taxon>Spermatophyta</taxon>
        <taxon>Magnoliopsida</taxon>
        <taxon>eudicotyledons</taxon>
        <taxon>Gunneridae</taxon>
        <taxon>Pentapetalae</taxon>
        <taxon>asterids</taxon>
        <taxon>lamiids</taxon>
        <taxon>Gentianales</taxon>
        <taxon>Rubiaceae</taxon>
        <taxon>Rubioideae</taxon>
        <taxon>Spermacoceae</taxon>
        <taxon>Hedyotis-Oldenlandia complex</taxon>
        <taxon>Oldenlandia</taxon>
    </lineage>
</organism>
<dbReference type="InterPro" id="IPR036691">
    <property type="entry name" value="Endo/exonu/phosph_ase_sf"/>
</dbReference>
<reference evidence="3" key="1">
    <citation type="submission" date="2023-03" db="EMBL/GenBank/DDBJ databases">
        <authorList>
            <person name="Julca I."/>
        </authorList>
    </citation>
    <scope>NUCLEOTIDE SEQUENCE</scope>
</reference>
<evidence type="ECO:0000313" key="3">
    <source>
        <dbReference type="EMBL" id="CAI9094743.1"/>
    </source>
</evidence>
<evidence type="ECO:0000259" key="2">
    <source>
        <dbReference type="Pfam" id="PF14111"/>
    </source>
</evidence>
<proteinExistence type="predicted"/>
<protein>
    <submittedName>
        <fullName evidence="3">OLC1v1030530C1</fullName>
    </submittedName>
</protein>
<dbReference type="CDD" id="cd06222">
    <property type="entry name" value="RNase_H_like"/>
    <property type="match status" value="1"/>
</dbReference>
<evidence type="ECO:0000313" key="4">
    <source>
        <dbReference type="Proteomes" id="UP001161247"/>
    </source>
</evidence>
<dbReference type="InterPro" id="IPR044730">
    <property type="entry name" value="RNase_H-like_dom_plant"/>
</dbReference>
<dbReference type="Gene3D" id="3.30.420.10">
    <property type="entry name" value="Ribonuclease H-like superfamily/Ribonuclease H"/>
    <property type="match status" value="1"/>
</dbReference>
<dbReference type="Gene3D" id="3.60.10.10">
    <property type="entry name" value="Endonuclease/exonuclease/phosphatase"/>
    <property type="match status" value="1"/>
</dbReference>
<accession>A0AAV1CHW5</accession>
<dbReference type="Proteomes" id="UP001161247">
    <property type="component" value="Chromosome 2"/>
</dbReference>
<feature type="region of interest" description="Disordered" evidence="1">
    <location>
        <begin position="220"/>
        <end position="290"/>
    </location>
</feature>
<keyword evidence="4" id="KW-1185">Reference proteome</keyword>
<sequence length="973" mass="110251">MTVDQAGEVPTGSPHTFASFFQKPLDAPLSKGSLIIKEVRLINGSPVLEYKDDEYDQLVAPHQLSLIGKFSYGRPKMDDIHKEFKKLGFHGGYTLGLMNPRHVLIQFEKEEDYQRCWIRTFWNIAGFSLRILKWRQGFRFEEDLPIVPIWVSLFDLPIEFLNPEVIFSMATAMGKPLKVYSLTLNMTRSSVARFCVEVDLTKELPKSVKEDCRAGIPKSVEKKNKFPSQKTHARSKEIPAANGVDVKPQGGTSRSNPPSQVAQSNQKSQGATVNLKSQGSMVNTKSKPVENPKSAIGLSHAAAAAATFAHEKEAAPENPNMTGANRFSVLASIMEIDEEISSDDENVEIVYVKESPVKAMEDLNRALVLVNYVKRMLTDDNSIGLRSTEVEDAANDDEVLHFQVKHVSAATSYFLSAVYAMSTQTDCGALWETLVSFRQNHPASAWIIGGDFNVIRSLEEYSGTLVQDYNAIEDYNECIESCGLLEAHTIGEDYTWGGMRQMGWVSKKLDRVLFSEEWEDLFLNTSIENLNRTSSDYCPMLLTFALQGDSKPRLFRFQNMWLRRSNFFHVVQENWEQPVDSFAIPPPKTVTQGLEKRCQKFLWEGANDERRRHWRPWSRITFPVCENGLGLRSFHDVIEALMAKLWWKVKNKKGIWSSFLLSLSATAKEKTSWSRIIKIDAKVVPLSHDLKVSNEVEGVFIPTYFGLYLSRLPRRKSRIVKWMRPGPNSFVLNCDGSSNLDGAGHSFVIRGEEGVFVYGECGYLGDVDSFTFEEMWTRRDAFLDMVKDNWEQPVSKSGMLGFSIKLRRLKVRLKEWNKADFEDVLQNLKDMEEAVQDKELEFDQSGADSARNLEEHKEIEVLFKVKVLRPKRKTRKVLKWHSPEPGQVVLNMDGSALGQPGRAGWGYIVRGERGSIMFAECRYMGVATSYEAGLAGIYHGLSEYGLNRNGAKSQVPTINHMDTVIKMYARGLL</sequence>
<dbReference type="AlphaFoldDB" id="A0AAV1CHW5"/>
<dbReference type="EMBL" id="OX459119">
    <property type="protein sequence ID" value="CAI9094743.1"/>
    <property type="molecule type" value="Genomic_DNA"/>
</dbReference>
<dbReference type="InterPro" id="IPR040256">
    <property type="entry name" value="At4g02000-like"/>
</dbReference>
<dbReference type="SUPFAM" id="SSF56219">
    <property type="entry name" value="DNase I-like"/>
    <property type="match status" value="1"/>
</dbReference>
<dbReference type="PANTHER" id="PTHR31286">
    <property type="entry name" value="GLYCINE-RICH CELL WALL STRUCTURAL PROTEIN 1.8-LIKE"/>
    <property type="match status" value="1"/>
</dbReference>
<name>A0AAV1CHW5_OLDCO</name>
<dbReference type="SUPFAM" id="SSF53098">
    <property type="entry name" value="Ribonuclease H-like"/>
    <property type="match status" value="1"/>
</dbReference>
<dbReference type="InterPro" id="IPR012337">
    <property type="entry name" value="RNaseH-like_sf"/>
</dbReference>
<dbReference type="PANTHER" id="PTHR31286:SF180">
    <property type="entry name" value="OS10G0362600 PROTEIN"/>
    <property type="match status" value="1"/>
</dbReference>
<feature type="compositionally biased region" description="Polar residues" evidence="1">
    <location>
        <begin position="250"/>
        <end position="286"/>
    </location>
</feature>
<dbReference type="InterPro" id="IPR025558">
    <property type="entry name" value="DUF4283"/>
</dbReference>
<dbReference type="InterPro" id="IPR036397">
    <property type="entry name" value="RNaseH_sf"/>
</dbReference>
<dbReference type="GO" id="GO:0003676">
    <property type="term" value="F:nucleic acid binding"/>
    <property type="evidence" value="ECO:0007669"/>
    <property type="project" value="InterPro"/>
</dbReference>
<dbReference type="Pfam" id="PF14111">
    <property type="entry name" value="DUF4283"/>
    <property type="match status" value="1"/>
</dbReference>
<feature type="domain" description="DUF4283" evidence="2">
    <location>
        <begin position="62"/>
        <end position="142"/>
    </location>
</feature>